<gene>
    <name evidence="2" type="ORF">ASTO00021_LOCUS17585</name>
</gene>
<dbReference type="PANTHER" id="PTHR12482">
    <property type="entry name" value="LIPASE ROG1-RELATED-RELATED"/>
    <property type="match status" value="1"/>
</dbReference>
<accession>A0A7S3PQS3</accession>
<sequence>MDKMPIEDINMFEDTSSHPVIFEQNYVAADTKARVQTQVTDSLEVNLKMNDETKNAVNAQTKMPVAVPEYISMHIVVLVHGYMGSSWDLRAFRNYLSILEPDVLCLLSSANERDTEVDVSIMAKRLREEVCTFIRMNCKGGSKLAKLSFVCHSLGSLIVRAALKHSEMAAYKDKLHTFFSLASPHLGSRGGQSVLVNTGMWFMRQWTKSAALDQLSMNDHEDIRQTFVYQLSEGDLLHLFNHVVLVSGHQDQYVPYHSARIELPYEHDSSSSSEAAVHSEMVVNIMGKIKSEQLTRFDFSFHFDNKRRLDKFIGRAAHVHVLDSPVLTMNLLLNYHSRYFSS</sequence>
<dbReference type="InterPro" id="IPR029058">
    <property type="entry name" value="AB_hydrolase_fold"/>
</dbReference>
<evidence type="ECO:0000313" key="2">
    <source>
        <dbReference type="EMBL" id="CAE0447616.1"/>
    </source>
</evidence>
<dbReference type="EMBL" id="HBIN01022867">
    <property type="protein sequence ID" value="CAE0447616.1"/>
    <property type="molecule type" value="Transcribed_RNA"/>
</dbReference>
<evidence type="ECO:0000259" key="1">
    <source>
        <dbReference type="Pfam" id="PF05057"/>
    </source>
</evidence>
<dbReference type="PANTHER" id="PTHR12482:SF5">
    <property type="entry name" value="DUF676 DOMAIN-CONTAINING PROTEIN"/>
    <property type="match status" value="1"/>
</dbReference>
<feature type="domain" description="DUF676" evidence="1">
    <location>
        <begin position="73"/>
        <end position="258"/>
    </location>
</feature>
<organism evidence="2">
    <name type="scientific">Aplanochytrium stocchinoi</name>
    <dbReference type="NCBI Taxonomy" id="215587"/>
    <lineage>
        <taxon>Eukaryota</taxon>
        <taxon>Sar</taxon>
        <taxon>Stramenopiles</taxon>
        <taxon>Bigyra</taxon>
        <taxon>Labyrinthulomycetes</taxon>
        <taxon>Thraustochytrida</taxon>
        <taxon>Thraustochytriidae</taxon>
        <taxon>Aplanochytrium</taxon>
    </lineage>
</organism>
<dbReference type="Pfam" id="PF05057">
    <property type="entry name" value="DUF676"/>
    <property type="match status" value="1"/>
</dbReference>
<protein>
    <recommendedName>
        <fullName evidence="1">DUF676 domain-containing protein</fullName>
    </recommendedName>
</protein>
<name>A0A7S3PQS3_9STRA</name>
<reference evidence="2" key="1">
    <citation type="submission" date="2021-01" db="EMBL/GenBank/DDBJ databases">
        <authorList>
            <person name="Corre E."/>
            <person name="Pelletier E."/>
            <person name="Niang G."/>
            <person name="Scheremetjew M."/>
            <person name="Finn R."/>
            <person name="Kale V."/>
            <person name="Holt S."/>
            <person name="Cochrane G."/>
            <person name="Meng A."/>
            <person name="Brown T."/>
            <person name="Cohen L."/>
        </authorList>
    </citation>
    <scope>NUCLEOTIDE SEQUENCE</scope>
    <source>
        <strain evidence="2">GSBS06</strain>
    </source>
</reference>
<dbReference type="InterPro" id="IPR044294">
    <property type="entry name" value="Lipase-like"/>
</dbReference>
<dbReference type="AlphaFoldDB" id="A0A7S3PQS3"/>
<dbReference type="Gene3D" id="3.40.50.1820">
    <property type="entry name" value="alpha/beta hydrolase"/>
    <property type="match status" value="1"/>
</dbReference>
<dbReference type="InterPro" id="IPR007751">
    <property type="entry name" value="DUF676_lipase-like"/>
</dbReference>
<dbReference type="SUPFAM" id="SSF53474">
    <property type="entry name" value="alpha/beta-Hydrolases"/>
    <property type="match status" value="1"/>
</dbReference>
<proteinExistence type="predicted"/>